<keyword evidence="8" id="KW-0732">Signal</keyword>
<keyword evidence="5 7" id="KW-1015">Disulfide bond</keyword>
<evidence type="ECO:0000259" key="9">
    <source>
        <dbReference type="PROSITE" id="PS51446"/>
    </source>
</evidence>
<evidence type="ECO:0000313" key="11">
    <source>
        <dbReference type="Proteomes" id="UP001153620"/>
    </source>
</evidence>
<feature type="signal peptide" evidence="8">
    <location>
        <begin position="1"/>
        <end position="23"/>
    </location>
</feature>
<evidence type="ECO:0000256" key="4">
    <source>
        <dbReference type="ARBA" id="ARBA00022900"/>
    </source>
</evidence>
<dbReference type="GO" id="GO:0004867">
    <property type="term" value="F:serine-type endopeptidase inhibitor activity"/>
    <property type="evidence" value="ECO:0007669"/>
    <property type="project" value="UniProtKB-UniRule"/>
</dbReference>
<feature type="chain" id="PRO_5040324713" description="Pacifastin domain-containing protein" evidence="8">
    <location>
        <begin position="24"/>
        <end position="63"/>
    </location>
</feature>
<comment type="similarity">
    <text evidence="6 7">Belongs to the protease inhibitor I19 family.</text>
</comment>
<reference evidence="10" key="1">
    <citation type="submission" date="2022-01" db="EMBL/GenBank/DDBJ databases">
        <authorList>
            <person name="King R."/>
        </authorList>
    </citation>
    <scope>NUCLEOTIDE SEQUENCE</scope>
</reference>
<evidence type="ECO:0000256" key="7">
    <source>
        <dbReference type="PROSITE-ProRule" id="PRU00776"/>
    </source>
</evidence>
<dbReference type="InterPro" id="IPR036201">
    <property type="entry name" value="Pacifastin_dom_sf"/>
</dbReference>
<name>A0A9P0IMG2_9DIPT</name>
<keyword evidence="4 7" id="KW-0722">Serine protease inhibitor</keyword>
<reference evidence="10" key="2">
    <citation type="submission" date="2022-10" db="EMBL/GenBank/DDBJ databases">
        <authorList>
            <consortium name="ENA_rothamsted_submissions"/>
            <consortium name="culmorum"/>
            <person name="King R."/>
        </authorList>
    </citation>
    <scope>NUCLEOTIDE SEQUENCE</scope>
</reference>
<sequence length="63" mass="7016">MNFKISMLLIMLVVFAVVCYCNAEDCVPDTHWKEDCNTCFCTPTGLRACTKVGCVTPPPNWQG</sequence>
<dbReference type="EMBL" id="OU895877">
    <property type="protein sequence ID" value="CAH1709879.1"/>
    <property type="molecule type" value="Genomic_DNA"/>
</dbReference>
<dbReference type="GO" id="GO:0005576">
    <property type="term" value="C:extracellular region"/>
    <property type="evidence" value="ECO:0007669"/>
    <property type="project" value="UniProtKB-SubCell"/>
</dbReference>
<dbReference type="InterPro" id="IPR016307">
    <property type="entry name" value="Prtase-inh_pacifastin"/>
</dbReference>
<keyword evidence="2" id="KW-0964">Secreted</keyword>
<accession>A0A9P0IMG2</accession>
<dbReference type="OrthoDB" id="7733317at2759"/>
<organism evidence="10 11">
    <name type="scientific">Chironomus riparius</name>
    <dbReference type="NCBI Taxonomy" id="315576"/>
    <lineage>
        <taxon>Eukaryota</taxon>
        <taxon>Metazoa</taxon>
        <taxon>Ecdysozoa</taxon>
        <taxon>Arthropoda</taxon>
        <taxon>Hexapoda</taxon>
        <taxon>Insecta</taxon>
        <taxon>Pterygota</taxon>
        <taxon>Neoptera</taxon>
        <taxon>Endopterygota</taxon>
        <taxon>Diptera</taxon>
        <taxon>Nematocera</taxon>
        <taxon>Chironomoidea</taxon>
        <taxon>Chironomidae</taxon>
        <taxon>Chironominae</taxon>
        <taxon>Chironomus</taxon>
    </lineage>
</organism>
<evidence type="ECO:0000256" key="6">
    <source>
        <dbReference type="ARBA" id="ARBA00029459"/>
    </source>
</evidence>
<evidence type="ECO:0000256" key="3">
    <source>
        <dbReference type="ARBA" id="ARBA00022690"/>
    </source>
</evidence>
<feature type="domain" description="Pacifastin" evidence="9">
    <location>
        <begin position="23"/>
        <end position="57"/>
    </location>
</feature>
<dbReference type="InterPro" id="IPR008037">
    <property type="entry name" value="Pacifastin_dom"/>
</dbReference>
<feature type="disulfide bond" evidence="7">
    <location>
        <begin position="39"/>
        <end position="49"/>
    </location>
</feature>
<feature type="disulfide bond" evidence="7">
    <location>
        <begin position="36"/>
        <end position="54"/>
    </location>
</feature>
<evidence type="ECO:0000313" key="10">
    <source>
        <dbReference type="EMBL" id="CAH1709879.1"/>
    </source>
</evidence>
<gene>
    <name evidence="10" type="ORF">CHIRRI_LOCUS1376</name>
</gene>
<evidence type="ECO:0000256" key="5">
    <source>
        <dbReference type="ARBA" id="ARBA00023157"/>
    </source>
</evidence>
<dbReference type="Proteomes" id="UP001153620">
    <property type="component" value="Chromosome 1"/>
</dbReference>
<dbReference type="AlphaFoldDB" id="A0A9P0IMG2"/>
<dbReference type="PIRSF" id="PIRSF001625">
    <property type="entry name" value="Prot_inhib_pacifastin"/>
    <property type="match status" value="1"/>
</dbReference>
<dbReference type="SUPFAM" id="SSF57283">
    <property type="entry name" value="PMP inhibitors"/>
    <property type="match status" value="1"/>
</dbReference>
<comment type="subcellular location">
    <subcellularLocation>
        <location evidence="1">Secreted</location>
    </subcellularLocation>
</comment>
<feature type="disulfide bond" evidence="7">
    <location>
        <begin position="26"/>
        <end position="41"/>
    </location>
</feature>
<keyword evidence="11" id="KW-1185">Reference proteome</keyword>
<dbReference type="PROSITE" id="PS51446">
    <property type="entry name" value="PACIFASTIN"/>
    <property type="match status" value="1"/>
</dbReference>
<proteinExistence type="inferred from homology"/>
<dbReference type="Pfam" id="PF05375">
    <property type="entry name" value="Pacifastin_I"/>
    <property type="match status" value="1"/>
</dbReference>
<evidence type="ECO:0000256" key="2">
    <source>
        <dbReference type="ARBA" id="ARBA00022525"/>
    </source>
</evidence>
<evidence type="ECO:0000256" key="1">
    <source>
        <dbReference type="ARBA" id="ARBA00004613"/>
    </source>
</evidence>
<keyword evidence="3 7" id="KW-0646">Protease inhibitor</keyword>
<evidence type="ECO:0000256" key="8">
    <source>
        <dbReference type="SAM" id="SignalP"/>
    </source>
</evidence>
<comment type="caution">
    <text evidence="7">Lacks conserved residue(s) required for the propagation of feature annotation.</text>
</comment>
<protein>
    <recommendedName>
        <fullName evidence="9">Pacifastin domain-containing protein</fullName>
    </recommendedName>
</protein>